<evidence type="ECO:0000256" key="2">
    <source>
        <dbReference type="PROSITE-ProRule" id="PRU00708"/>
    </source>
</evidence>
<dbReference type="Gramene" id="QL11p025168:mrna">
    <property type="protein sequence ID" value="QL11p025168:mrna"/>
    <property type="gene ID" value="QL11p025168"/>
</dbReference>
<dbReference type="InParanoid" id="A0A7N2MVT8"/>
<feature type="region of interest" description="Disordered" evidence="3">
    <location>
        <begin position="202"/>
        <end position="261"/>
    </location>
</feature>
<dbReference type="InterPro" id="IPR011990">
    <property type="entry name" value="TPR-like_helical_dom_sf"/>
</dbReference>
<organism evidence="4 5">
    <name type="scientific">Quercus lobata</name>
    <name type="common">Valley oak</name>
    <dbReference type="NCBI Taxonomy" id="97700"/>
    <lineage>
        <taxon>Eukaryota</taxon>
        <taxon>Viridiplantae</taxon>
        <taxon>Streptophyta</taxon>
        <taxon>Embryophyta</taxon>
        <taxon>Tracheophyta</taxon>
        <taxon>Spermatophyta</taxon>
        <taxon>Magnoliopsida</taxon>
        <taxon>eudicotyledons</taxon>
        <taxon>Gunneridae</taxon>
        <taxon>Pentapetalae</taxon>
        <taxon>rosids</taxon>
        <taxon>fabids</taxon>
        <taxon>Fagales</taxon>
        <taxon>Fagaceae</taxon>
        <taxon>Quercus</taxon>
    </lineage>
</organism>
<evidence type="ECO:0000313" key="4">
    <source>
        <dbReference type="EnsemblPlants" id="QL11p025168:mrna"/>
    </source>
</evidence>
<evidence type="ECO:0008006" key="6">
    <source>
        <dbReference type="Google" id="ProtNLM"/>
    </source>
</evidence>
<keyword evidence="5" id="KW-1185">Reference proteome</keyword>
<keyword evidence="1" id="KW-0677">Repeat</keyword>
<reference evidence="4 5" key="1">
    <citation type="journal article" date="2016" name="G3 (Bethesda)">
        <title>First Draft Assembly and Annotation of the Genome of a California Endemic Oak Quercus lobata Nee (Fagaceae).</title>
        <authorList>
            <person name="Sork V.L."/>
            <person name="Fitz-Gibbon S.T."/>
            <person name="Puiu D."/>
            <person name="Crepeau M."/>
            <person name="Gugger P.F."/>
            <person name="Sherman R."/>
            <person name="Stevens K."/>
            <person name="Langley C.H."/>
            <person name="Pellegrini M."/>
            <person name="Salzberg S.L."/>
        </authorList>
    </citation>
    <scope>NUCLEOTIDE SEQUENCE [LARGE SCALE GENOMIC DNA]</scope>
    <source>
        <strain evidence="4 5">cv. SW786</strain>
    </source>
</reference>
<reference evidence="4" key="2">
    <citation type="submission" date="2021-01" db="UniProtKB">
        <authorList>
            <consortium name="EnsemblPlants"/>
        </authorList>
    </citation>
    <scope>IDENTIFICATION</scope>
</reference>
<dbReference type="Gene3D" id="1.25.40.10">
    <property type="entry name" value="Tetratricopeptide repeat domain"/>
    <property type="match status" value="1"/>
</dbReference>
<dbReference type="EnsemblPlants" id="QL11p025168:mrna">
    <property type="protein sequence ID" value="QL11p025168:mrna"/>
    <property type="gene ID" value="QL11p025168"/>
</dbReference>
<evidence type="ECO:0000313" key="5">
    <source>
        <dbReference type="Proteomes" id="UP000594261"/>
    </source>
</evidence>
<dbReference type="InterPro" id="IPR002885">
    <property type="entry name" value="PPR_rpt"/>
</dbReference>
<name>A0A7N2MVT8_QUELO</name>
<dbReference type="PANTHER" id="PTHR47851:SF2">
    <property type="entry name" value="OS12G0207200 PROTEIN"/>
    <property type="match status" value="1"/>
</dbReference>
<evidence type="ECO:0000256" key="1">
    <source>
        <dbReference type="ARBA" id="ARBA00022737"/>
    </source>
</evidence>
<dbReference type="PANTHER" id="PTHR47851">
    <property type="entry name" value="OS06G0588700 PROTEIN-RELATED"/>
    <property type="match status" value="1"/>
</dbReference>
<dbReference type="AlphaFoldDB" id="A0A7N2MVT8"/>
<dbReference type="NCBIfam" id="TIGR00756">
    <property type="entry name" value="PPR"/>
    <property type="match status" value="2"/>
</dbReference>
<dbReference type="Pfam" id="PF13812">
    <property type="entry name" value="PPR_3"/>
    <property type="match status" value="1"/>
</dbReference>
<sequence length="354" mass="40046">MDFMVELFFLVCNDFKNYNVLPDSSTCSKLVSSCIRARKFKIFETLLEVFNSNGKVSVLAFGSAIRGYNKLHMYRSTILAFGKMRSTGVVPDSECSCHIMEAYMRLGDSEKVEKLWKEIKRRKVAPYRVSYTSVISAYSKAKEFETCLGYYNEFRINGDEIDKELPKAKKVREKGLQNLEQLDIMFRDVAATEVATWTSSSNTLSPTMLQEGAGDSDGGSEFKDDQCDMSLDTDNLQQGHTSQSRSSGQKRTTKSILSQKKKKKIGGAAMLDNRISQLITVCQNKFEGTSRELPSSVDNVMTIVRALPGVDSKFVVQASLILLKRSRREMFLTFKEPESQLEWLQGMICLNQKK</sequence>
<feature type="compositionally biased region" description="Polar residues" evidence="3">
    <location>
        <begin position="232"/>
        <end position="258"/>
    </location>
</feature>
<dbReference type="PROSITE" id="PS51375">
    <property type="entry name" value="PPR"/>
    <property type="match status" value="1"/>
</dbReference>
<protein>
    <recommendedName>
        <fullName evidence="6">Pentatricopeptide repeat-containing protein</fullName>
    </recommendedName>
</protein>
<evidence type="ECO:0000256" key="3">
    <source>
        <dbReference type="SAM" id="MobiDB-lite"/>
    </source>
</evidence>
<feature type="repeat" description="PPR" evidence="2">
    <location>
        <begin position="92"/>
        <end position="126"/>
    </location>
</feature>
<dbReference type="EMBL" id="LRBV02000011">
    <property type="status" value="NOT_ANNOTATED_CDS"/>
    <property type="molecule type" value="Genomic_DNA"/>
</dbReference>
<accession>A0A7N2MVT8</accession>
<dbReference type="Proteomes" id="UP000594261">
    <property type="component" value="Chromosome 11"/>
</dbReference>
<proteinExistence type="predicted"/>